<name>A0A0J6FHY9_COCPO</name>
<reference evidence="2" key="2">
    <citation type="journal article" date="2009" name="Genome Res.">
        <title>Comparative genomic analyses of the human fungal pathogens Coccidioides and their relatives.</title>
        <authorList>
            <person name="Sharpton T.J."/>
            <person name="Stajich J.E."/>
            <person name="Rounsley S.D."/>
            <person name="Gardner M.J."/>
            <person name="Wortman J.R."/>
            <person name="Jordar V.S."/>
            <person name="Maiti R."/>
            <person name="Kodira C.D."/>
            <person name="Neafsey D.E."/>
            <person name="Zeng Q."/>
            <person name="Hung C.-Y."/>
            <person name="McMahan C."/>
            <person name="Muszewska A."/>
            <person name="Grynberg M."/>
            <person name="Mandel M.A."/>
            <person name="Kellner E.M."/>
            <person name="Barker B.M."/>
            <person name="Galgiani J.N."/>
            <person name="Orbach M.J."/>
            <person name="Kirkland T.N."/>
            <person name="Cole G.T."/>
            <person name="Henn M.R."/>
            <person name="Birren B.W."/>
            <person name="Taylor J.W."/>
        </authorList>
    </citation>
    <scope>NUCLEOTIDE SEQUENCE [LARGE SCALE GENOMIC DNA]</scope>
    <source>
        <strain evidence="2">RMSCC 3488</strain>
    </source>
</reference>
<evidence type="ECO:0000313" key="1">
    <source>
        <dbReference type="EMBL" id="KMM69933.1"/>
    </source>
</evidence>
<reference evidence="2" key="3">
    <citation type="journal article" date="2010" name="Genome Res.">
        <title>Population genomic sequencing of Coccidioides fungi reveals recent hybridization and transposon control.</title>
        <authorList>
            <person name="Neafsey D.E."/>
            <person name="Barker B.M."/>
            <person name="Sharpton T.J."/>
            <person name="Stajich J.E."/>
            <person name="Park D.J."/>
            <person name="Whiston E."/>
            <person name="Hung C.-Y."/>
            <person name="McMahan C."/>
            <person name="White J."/>
            <person name="Sykes S."/>
            <person name="Heiman D."/>
            <person name="Young S."/>
            <person name="Zeng Q."/>
            <person name="Abouelleil A."/>
            <person name="Aftuck L."/>
            <person name="Bessette D."/>
            <person name="Brown A."/>
            <person name="FitzGerald M."/>
            <person name="Lui A."/>
            <person name="Macdonald J.P."/>
            <person name="Priest M."/>
            <person name="Orbach M.J."/>
            <person name="Galgiani J.N."/>
            <person name="Kirkland T.N."/>
            <person name="Cole G.T."/>
            <person name="Birren B.W."/>
            <person name="Henn M.R."/>
            <person name="Taylor J.W."/>
            <person name="Rounsley S.D."/>
        </authorList>
    </citation>
    <scope>NUCLEOTIDE SEQUENCE [LARGE SCALE GENOMIC DNA]</scope>
    <source>
        <strain evidence="2">RMSCC 3488</strain>
    </source>
</reference>
<evidence type="ECO:0000313" key="2">
    <source>
        <dbReference type="Proteomes" id="UP000054567"/>
    </source>
</evidence>
<gene>
    <name evidence="1" type="ORF">CPAG_06245</name>
</gene>
<organism evidence="1 2">
    <name type="scientific">Coccidioides posadasii RMSCC 3488</name>
    <dbReference type="NCBI Taxonomy" id="454284"/>
    <lineage>
        <taxon>Eukaryota</taxon>
        <taxon>Fungi</taxon>
        <taxon>Dikarya</taxon>
        <taxon>Ascomycota</taxon>
        <taxon>Pezizomycotina</taxon>
        <taxon>Eurotiomycetes</taxon>
        <taxon>Eurotiomycetidae</taxon>
        <taxon>Onygenales</taxon>
        <taxon>Onygenaceae</taxon>
        <taxon>Coccidioides</taxon>
    </lineage>
</organism>
<dbReference type="AlphaFoldDB" id="A0A0J6FHY9"/>
<sequence length="169" mass="18860">MTVGHLAEWDLTKTRRKEWLGPSYIKPGNQTLNDARYTDSRVVFNVQVRPPWLKTNSLPLCCNGKQGKSPSWSMSSLPRSIRTCLAGLRISNLQVINCCNSLADYLPCGGLSFQPTFIQFPIFRGRTAIRFVFPRFIDPPGAGIGNGCHIVRRQWKANGTKALHSQAGI</sequence>
<dbReference type="VEuPathDB" id="FungiDB:CPAG_06245"/>
<accession>A0A0J6FHY9</accession>
<proteinExistence type="predicted"/>
<dbReference type="EMBL" id="DS268112">
    <property type="protein sequence ID" value="KMM69933.1"/>
    <property type="molecule type" value="Genomic_DNA"/>
</dbReference>
<reference evidence="1 2" key="1">
    <citation type="submission" date="2007-06" db="EMBL/GenBank/DDBJ databases">
        <title>The Genome Sequence of Coccidioides posadasii RMSCC_3488.</title>
        <authorList>
            <consortium name="Coccidioides Genome Resources Consortium"/>
            <consortium name="The Broad Institute Genome Sequencing Platform"/>
            <person name="Henn M.R."/>
            <person name="Sykes S."/>
            <person name="Young S."/>
            <person name="Jaffe D."/>
            <person name="Berlin A."/>
            <person name="Alvarez P."/>
            <person name="Butler J."/>
            <person name="Gnerre S."/>
            <person name="Grabherr M."/>
            <person name="Mauceli E."/>
            <person name="Brockman W."/>
            <person name="Kodira C."/>
            <person name="Alvarado L."/>
            <person name="Zeng Q."/>
            <person name="Crawford M."/>
            <person name="Antoine C."/>
            <person name="Devon K."/>
            <person name="Galgiani J."/>
            <person name="Orsborn K."/>
            <person name="Lewis M.L."/>
            <person name="Nusbaum C."/>
            <person name="Galagan J."/>
            <person name="Birren B."/>
        </authorList>
    </citation>
    <scope>NUCLEOTIDE SEQUENCE [LARGE SCALE GENOMIC DNA]</scope>
    <source>
        <strain evidence="1 2">RMSCC 3488</strain>
    </source>
</reference>
<protein>
    <submittedName>
        <fullName evidence="1">Uncharacterized protein</fullName>
    </submittedName>
</protein>
<dbReference type="Proteomes" id="UP000054567">
    <property type="component" value="Unassembled WGS sequence"/>
</dbReference>